<dbReference type="EC" id="3.1.3.-" evidence="1"/>
<protein>
    <submittedName>
        <fullName evidence="1">Alpha-D-glucose-1-phosphate phosphatase YihX</fullName>
        <ecNumber evidence="1">3.1.3.-</ecNumber>
    </submittedName>
</protein>
<sequence>MKTILFDLGNVLLKFSHERMYEQIAELFGASAEQVKSVLCEQESMLRFDRGELSESEIQQQLESALGKKSDLPSLQRAAGDIFTPNPGMRELLDELKQRGLRLVLLSNTCVTHIKWIREKFDHLELFDELVLSYEVGAVKPQREIFEVALQKIECKPHECLYTDDILEYVEAARRYGLNAEQFTTPENFRATLREYSII</sequence>
<dbReference type="RefSeq" id="WP_145198076.1">
    <property type="nucleotide sequence ID" value="NZ_CP036267.1"/>
</dbReference>
<dbReference type="GO" id="GO:0016787">
    <property type="term" value="F:hydrolase activity"/>
    <property type="evidence" value="ECO:0007669"/>
    <property type="project" value="UniProtKB-KW"/>
</dbReference>
<evidence type="ECO:0000313" key="1">
    <source>
        <dbReference type="EMBL" id="QDT32660.1"/>
    </source>
</evidence>
<accession>A0A517QM01</accession>
<dbReference type="Pfam" id="PF00702">
    <property type="entry name" value="Hydrolase"/>
    <property type="match status" value="1"/>
</dbReference>
<dbReference type="NCBIfam" id="TIGR01509">
    <property type="entry name" value="HAD-SF-IA-v3"/>
    <property type="match status" value="1"/>
</dbReference>
<evidence type="ECO:0000313" key="2">
    <source>
        <dbReference type="Proteomes" id="UP000315724"/>
    </source>
</evidence>
<dbReference type="AlphaFoldDB" id="A0A517QM01"/>
<dbReference type="Gene3D" id="3.40.50.1000">
    <property type="entry name" value="HAD superfamily/HAD-like"/>
    <property type="match status" value="1"/>
</dbReference>
<name>A0A517QM01_9PLAN</name>
<organism evidence="1 2">
    <name type="scientific">Thalassoglobus polymorphus</name>
    <dbReference type="NCBI Taxonomy" id="2527994"/>
    <lineage>
        <taxon>Bacteria</taxon>
        <taxon>Pseudomonadati</taxon>
        <taxon>Planctomycetota</taxon>
        <taxon>Planctomycetia</taxon>
        <taxon>Planctomycetales</taxon>
        <taxon>Planctomycetaceae</taxon>
        <taxon>Thalassoglobus</taxon>
    </lineage>
</organism>
<dbReference type="PANTHER" id="PTHR43611">
    <property type="entry name" value="ALPHA-D-GLUCOSE 1-PHOSPHATE PHOSPHATASE"/>
    <property type="match status" value="1"/>
</dbReference>
<dbReference type="PANTHER" id="PTHR43611:SF3">
    <property type="entry name" value="FLAVIN MONONUCLEOTIDE HYDROLASE 1, CHLOROPLATIC"/>
    <property type="match status" value="1"/>
</dbReference>
<dbReference type="SFLD" id="SFLDG01129">
    <property type="entry name" value="C1.5:_HAD__Beta-PGM__Phosphata"/>
    <property type="match status" value="1"/>
</dbReference>
<dbReference type="InterPro" id="IPR023214">
    <property type="entry name" value="HAD_sf"/>
</dbReference>
<dbReference type="InterPro" id="IPR036412">
    <property type="entry name" value="HAD-like_sf"/>
</dbReference>
<gene>
    <name evidence="1" type="primary">yihX</name>
    <name evidence="1" type="ORF">Mal48_19070</name>
</gene>
<proteinExistence type="predicted"/>
<keyword evidence="1" id="KW-0378">Hydrolase</keyword>
<dbReference type="CDD" id="cd02603">
    <property type="entry name" value="HAD_sEH-N_like"/>
    <property type="match status" value="1"/>
</dbReference>
<dbReference type="OrthoDB" id="9797415at2"/>
<dbReference type="SUPFAM" id="SSF56784">
    <property type="entry name" value="HAD-like"/>
    <property type="match status" value="1"/>
</dbReference>
<dbReference type="PRINTS" id="PR00413">
    <property type="entry name" value="HADHALOGNASE"/>
</dbReference>
<dbReference type="Gene3D" id="1.10.150.240">
    <property type="entry name" value="Putative phosphatase, domain 2"/>
    <property type="match status" value="1"/>
</dbReference>
<dbReference type="SFLD" id="SFLDS00003">
    <property type="entry name" value="Haloacid_Dehalogenase"/>
    <property type="match status" value="1"/>
</dbReference>
<dbReference type="KEGG" id="tpol:Mal48_19070"/>
<reference evidence="1 2" key="1">
    <citation type="submission" date="2019-02" db="EMBL/GenBank/DDBJ databases">
        <title>Deep-cultivation of Planctomycetes and their phenomic and genomic characterization uncovers novel biology.</title>
        <authorList>
            <person name="Wiegand S."/>
            <person name="Jogler M."/>
            <person name="Boedeker C."/>
            <person name="Pinto D."/>
            <person name="Vollmers J."/>
            <person name="Rivas-Marin E."/>
            <person name="Kohn T."/>
            <person name="Peeters S.H."/>
            <person name="Heuer A."/>
            <person name="Rast P."/>
            <person name="Oberbeckmann S."/>
            <person name="Bunk B."/>
            <person name="Jeske O."/>
            <person name="Meyerdierks A."/>
            <person name="Storesund J.E."/>
            <person name="Kallscheuer N."/>
            <person name="Luecker S."/>
            <person name="Lage O.M."/>
            <person name="Pohl T."/>
            <person name="Merkel B.J."/>
            <person name="Hornburger P."/>
            <person name="Mueller R.-W."/>
            <person name="Bruemmer F."/>
            <person name="Labrenz M."/>
            <person name="Spormann A.M."/>
            <person name="Op den Camp H."/>
            <person name="Overmann J."/>
            <person name="Amann R."/>
            <person name="Jetten M.S.M."/>
            <person name="Mascher T."/>
            <person name="Medema M.H."/>
            <person name="Devos D.P."/>
            <person name="Kaster A.-K."/>
            <person name="Ovreas L."/>
            <person name="Rohde M."/>
            <person name="Galperin M.Y."/>
            <person name="Jogler C."/>
        </authorList>
    </citation>
    <scope>NUCLEOTIDE SEQUENCE [LARGE SCALE GENOMIC DNA]</scope>
    <source>
        <strain evidence="1 2">Mal48</strain>
    </source>
</reference>
<dbReference type="InterPro" id="IPR023198">
    <property type="entry name" value="PGP-like_dom2"/>
</dbReference>
<dbReference type="EMBL" id="CP036267">
    <property type="protein sequence ID" value="QDT32660.1"/>
    <property type="molecule type" value="Genomic_DNA"/>
</dbReference>
<dbReference type="Proteomes" id="UP000315724">
    <property type="component" value="Chromosome"/>
</dbReference>
<keyword evidence="2" id="KW-1185">Reference proteome</keyword>
<dbReference type="NCBIfam" id="TIGR01549">
    <property type="entry name" value="HAD-SF-IA-v1"/>
    <property type="match status" value="1"/>
</dbReference>
<dbReference type="InterPro" id="IPR006439">
    <property type="entry name" value="HAD-SF_hydro_IA"/>
</dbReference>